<dbReference type="Proteomes" id="UP001283361">
    <property type="component" value="Unassembled WGS sequence"/>
</dbReference>
<accession>A0AAE1D8J2</accession>
<dbReference type="AlphaFoldDB" id="A0AAE1D8J2"/>
<proteinExistence type="predicted"/>
<reference evidence="1" key="1">
    <citation type="journal article" date="2023" name="G3 (Bethesda)">
        <title>A reference genome for the long-term kleptoplast-retaining sea slug Elysia crispata morphotype clarki.</title>
        <authorList>
            <person name="Eastman K.E."/>
            <person name="Pendleton A.L."/>
            <person name="Shaikh M.A."/>
            <person name="Suttiyut T."/>
            <person name="Ogas R."/>
            <person name="Tomko P."/>
            <person name="Gavelis G."/>
            <person name="Widhalm J.R."/>
            <person name="Wisecaver J.H."/>
        </authorList>
    </citation>
    <scope>NUCLEOTIDE SEQUENCE</scope>
    <source>
        <strain evidence="1">ECLA1</strain>
    </source>
</reference>
<evidence type="ECO:0000313" key="1">
    <source>
        <dbReference type="EMBL" id="KAK3761266.1"/>
    </source>
</evidence>
<comment type="caution">
    <text evidence="1">The sequence shown here is derived from an EMBL/GenBank/DDBJ whole genome shotgun (WGS) entry which is preliminary data.</text>
</comment>
<dbReference type="EMBL" id="JAWDGP010004927">
    <property type="protein sequence ID" value="KAK3761266.1"/>
    <property type="molecule type" value="Genomic_DNA"/>
</dbReference>
<organism evidence="1 2">
    <name type="scientific">Elysia crispata</name>
    <name type="common">lettuce slug</name>
    <dbReference type="NCBI Taxonomy" id="231223"/>
    <lineage>
        <taxon>Eukaryota</taxon>
        <taxon>Metazoa</taxon>
        <taxon>Spiralia</taxon>
        <taxon>Lophotrochozoa</taxon>
        <taxon>Mollusca</taxon>
        <taxon>Gastropoda</taxon>
        <taxon>Heterobranchia</taxon>
        <taxon>Euthyneura</taxon>
        <taxon>Panpulmonata</taxon>
        <taxon>Sacoglossa</taxon>
        <taxon>Placobranchoidea</taxon>
        <taxon>Plakobranchidae</taxon>
        <taxon>Elysia</taxon>
    </lineage>
</organism>
<name>A0AAE1D8J2_9GAST</name>
<sequence>MLYSCFSPSHPCPNWTIRIFSLDHICRLSRPDRQLCDTPPKCRDTSSVLSLWISSQHLHRFQSSDWLDTIYTRLELCRNFSNLLNAGSLSDL</sequence>
<evidence type="ECO:0000313" key="2">
    <source>
        <dbReference type="Proteomes" id="UP001283361"/>
    </source>
</evidence>
<keyword evidence="2" id="KW-1185">Reference proteome</keyword>
<gene>
    <name evidence="1" type="ORF">RRG08_022665</name>
</gene>
<protein>
    <submittedName>
        <fullName evidence="1">Uncharacterized protein</fullName>
    </submittedName>
</protein>